<reference evidence="4" key="1">
    <citation type="submission" date="2025-08" db="UniProtKB">
        <authorList>
            <consortium name="RefSeq"/>
        </authorList>
    </citation>
    <scope>IDENTIFICATION</scope>
    <source>
        <tissue evidence="4">Whole organism</tissue>
    </source>
</reference>
<accession>A0A6J1SUI4</accession>
<dbReference type="InterPro" id="IPR044925">
    <property type="entry name" value="His-Me_finger_sf"/>
</dbReference>
<dbReference type="InterPro" id="IPR044929">
    <property type="entry name" value="DNA/RNA_non-sp_Endonuclease_sf"/>
</dbReference>
<sequence>MEQVREEEGLANAIGETSNTDPAHNPHDDPRRDRHGIGRNMTPNHAAAAPIPIPPNGSKVFVGADYEFEEKELYYKACSEHTWALDRPEATNFVLQQAFPAPPPSPDPRQVMQVTTATGHDVRFLMIGDSYISCLRAPTEDQCMPLFTVHHLPPNRHTPQRSKKYWIGSDRVKAFHRYYKDNHDTNKGHSVPYGDMSTIDSRKRTMEMPYNIYPTKRTVNSGNMQAVEEAIRKFVDGEGGEGLVVISGHIGVLHQRDESEYMPMYFFKMLLRSPTFGPIPMGCILMSNNAGEIAEARLPKGGKKPKWIGNKVKEREAAMGITRFVEVREFFHWAGKHFPEAITPQIVVENMKVLVDFLSPAAQLTAAPRPYRQPLGLLQERNLTEVIDGQGSPPAC</sequence>
<dbReference type="AlphaFoldDB" id="A0A6J1SUI4"/>
<feature type="region of interest" description="Disordered" evidence="1">
    <location>
        <begin position="1"/>
        <end position="52"/>
    </location>
</feature>
<dbReference type="SUPFAM" id="SSF54060">
    <property type="entry name" value="His-Me finger endonucleases"/>
    <property type="match status" value="1"/>
</dbReference>
<evidence type="ECO:0000313" key="3">
    <source>
        <dbReference type="Proteomes" id="UP000504606"/>
    </source>
</evidence>
<proteinExistence type="predicted"/>
<evidence type="ECO:0000259" key="2">
    <source>
        <dbReference type="Pfam" id="PF01223"/>
    </source>
</evidence>
<dbReference type="GO" id="GO:0003676">
    <property type="term" value="F:nucleic acid binding"/>
    <property type="evidence" value="ECO:0007669"/>
    <property type="project" value="InterPro"/>
</dbReference>
<dbReference type="Proteomes" id="UP000504606">
    <property type="component" value="Unplaced"/>
</dbReference>
<protein>
    <submittedName>
        <fullName evidence="4">Uncharacterized protein LOC113210950</fullName>
    </submittedName>
</protein>
<dbReference type="Pfam" id="PF01223">
    <property type="entry name" value="Endonuclease_NS"/>
    <property type="match status" value="1"/>
</dbReference>
<feature type="domain" description="DNA/RNA non-specific endonuclease/pyrophosphatase/phosphodiesterase" evidence="2">
    <location>
        <begin position="141"/>
        <end position="291"/>
    </location>
</feature>
<dbReference type="RefSeq" id="XP_026284939.1">
    <property type="nucleotide sequence ID" value="XM_026429154.2"/>
</dbReference>
<dbReference type="GO" id="GO:0016787">
    <property type="term" value="F:hydrolase activity"/>
    <property type="evidence" value="ECO:0007669"/>
    <property type="project" value="InterPro"/>
</dbReference>
<keyword evidence="3" id="KW-1185">Reference proteome</keyword>
<name>A0A6J1SUI4_FRAOC</name>
<dbReference type="KEGG" id="foc:113210950"/>
<feature type="compositionally biased region" description="Basic and acidic residues" evidence="1">
    <location>
        <begin position="24"/>
        <end position="36"/>
    </location>
</feature>
<dbReference type="GO" id="GO:0046872">
    <property type="term" value="F:metal ion binding"/>
    <property type="evidence" value="ECO:0007669"/>
    <property type="project" value="InterPro"/>
</dbReference>
<organism evidence="3 4">
    <name type="scientific">Frankliniella occidentalis</name>
    <name type="common">Western flower thrips</name>
    <name type="synonym">Euthrips occidentalis</name>
    <dbReference type="NCBI Taxonomy" id="133901"/>
    <lineage>
        <taxon>Eukaryota</taxon>
        <taxon>Metazoa</taxon>
        <taxon>Ecdysozoa</taxon>
        <taxon>Arthropoda</taxon>
        <taxon>Hexapoda</taxon>
        <taxon>Insecta</taxon>
        <taxon>Pterygota</taxon>
        <taxon>Neoptera</taxon>
        <taxon>Paraneoptera</taxon>
        <taxon>Thysanoptera</taxon>
        <taxon>Terebrantia</taxon>
        <taxon>Thripoidea</taxon>
        <taxon>Thripidae</taxon>
        <taxon>Frankliniella</taxon>
    </lineage>
</organism>
<evidence type="ECO:0000256" key="1">
    <source>
        <dbReference type="SAM" id="MobiDB-lite"/>
    </source>
</evidence>
<dbReference type="Gene3D" id="3.40.570.10">
    <property type="entry name" value="Extracellular Endonuclease, subunit A"/>
    <property type="match status" value="1"/>
</dbReference>
<dbReference type="InterPro" id="IPR001604">
    <property type="entry name" value="Endo_G_ENPP1-like_dom"/>
</dbReference>
<gene>
    <name evidence="4" type="primary">LOC113210950</name>
</gene>
<evidence type="ECO:0000313" key="4">
    <source>
        <dbReference type="RefSeq" id="XP_026284939.1"/>
    </source>
</evidence>
<dbReference type="GeneID" id="113210950"/>